<feature type="transmembrane region" description="Helical" evidence="1">
    <location>
        <begin position="114"/>
        <end position="137"/>
    </location>
</feature>
<keyword evidence="1" id="KW-0812">Transmembrane</keyword>
<sequence>MFPDLVKISWKMEDANGRTVEVPKAETEVLEQRKEGQTTSMIIIDKEKTYRNKYICSVEHEGGPKDVEIPKDKPTEAPPTTMAAPTCLFRNYTQEPLTLHLTDDSFQSMFSLNLAFLVYTAMIVKSMVYCCGISVLLHHRSLGRGPSTCRHIH</sequence>
<proteinExistence type="predicted"/>
<accession>A0AAN8QYV2</accession>
<keyword evidence="1" id="KW-1133">Transmembrane helix</keyword>
<protein>
    <recommendedName>
        <fullName evidence="4">Ig-like domain-containing protein</fullName>
    </recommendedName>
</protein>
<dbReference type="Proteomes" id="UP001356427">
    <property type="component" value="Unassembled WGS sequence"/>
</dbReference>
<evidence type="ECO:0000256" key="1">
    <source>
        <dbReference type="SAM" id="Phobius"/>
    </source>
</evidence>
<dbReference type="SUPFAM" id="SSF48726">
    <property type="entry name" value="Immunoglobulin"/>
    <property type="match status" value="1"/>
</dbReference>
<dbReference type="Gene3D" id="2.60.40.10">
    <property type="entry name" value="Immunoglobulins"/>
    <property type="match status" value="1"/>
</dbReference>
<dbReference type="InterPro" id="IPR036179">
    <property type="entry name" value="Ig-like_dom_sf"/>
</dbReference>
<keyword evidence="3" id="KW-1185">Reference proteome</keyword>
<comment type="caution">
    <text evidence="2">The sequence shown here is derived from an EMBL/GenBank/DDBJ whole genome shotgun (WGS) entry which is preliminary data.</text>
</comment>
<organism evidence="2 3">
    <name type="scientific">Coregonus suidteri</name>
    <dbReference type="NCBI Taxonomy" id="861788"/>
    <lineage>
        <taxon>Eukaryota</taxon>
        <taxon>Metazoa</taxon>
        <taxon>Chordata</taxon>
        <taxon>Craniata</taxon>
        <taxon>Vertebrata</taxon>
        <taxon>Euteleostomi</taxon>
        <taxon>Actinopterygii</taxon>
        <taxon>Neopterygii</taxon>
        <taxon>Teleostei</taxon>
        <taxon>Protacanthopterygii</taxon>
        <taxon>Salmoniformes</taxon>
        <taxon>Salmonidae</taxon>
        <taxon>Coregoninae</taxon>
        <taxon>Coregonus</taxon>
    </lineage>
</organism>
<name>A0AAN8QYV2_9TELE</name>
<gene>
    <name evidence="2" type="ORF">J4Q44_G00236220</name>
</gene>
<evidence type="ECO:0008006" key="4">
    <source>
        <dbReference type="Google" id="ProtNLM"/>
    </source>
</evidence>
<evidence type="ECO:0000313" key="2">
    <source>
        <dbReference type="EMBL" id="KAK6306697.1"/>
    </source>
</evidence>
<dbReference type="InterPro" id="IPR013783">
    <property type="entry name" value="Ig-like_fold"/>
</dbReference>
<keyword evidence="1" id="KW-0472">Membrane</keyword>
<dbReference type="EMBL" id="JAGTTL010000021">
    <property type="protein sequence ID" value="KAK6306697.1"/>
    <property type="molecule type" value="Genomic_DNA"/>
</dbReference>
<dbReference type="AlphaFoldDB" id="A0AAN8QYV2"/>
<evidence type="ECO:0000313" key="3">
    <source>
        <dbReference type="Proteomes" id="UP001356427"/>
    </source>
</evidence>
<reference evidence="2 3" key="1">
    <citation type="submission" date="2021-04" db="EMBL/GenBank/DDBJ databases">
        <authorList>
            <person name="De Guttry C."/>
            <person name="Zahm M."/>
            <person name="Klopp C."/>
            <person name="Cabau C."/>
            <person name="Louis A."/>
            <person name="Berthelot C."/>
            <person name="Parey E."/>
            <person name="Roest Crollius H."/>
            <person name="Montfort J."/>
            <person name="Robinson-Rechavi M."/>
            <person name="Bucao C."/>
            <person name="Bouchez O."/>
            <person name="Gislard M."/>
            <person name="Lluch J."/>
            <person name="Milhes M."/>
            <person name="Lampietro C."/>
            <person name="Lopez Roques C."/>
            <person name="Donnadieu C."/>
            <person name="Braasch I."/>
            <person name="Desvignes T."/>
            <person name="Postlethwait J."/>
            <person name="Bobe J."/>
            <person name="Wedekind C."/>
            <person name="Guiguen Y."/>
        </authorList>
    </citation>
    <scope>NUCLEOTIDE SEQUENCE [LARGE SCALE GENOMIC DNA]</scope>
    <source>
        <strain evidence="2">Cs_M1</strain>
        <tissue evidence="2">Blood</tissue>
    </source>
</reference>